<dbReference type="GO" id="GO:0016020">
    <property type="term" value="C:membrane"/>
    <property type="evidence" value="ECO:0007669"/>
    <property type="project" value="InterPro"/>
</dbReference>
<keyword evidence="1" id="KW-0472">Membrane</keyword>
<evidence type="ECO:0000256" key="1">
    <source>
        <dbReference type="SAM" id="Phobius"/>
    </source>
</evidence>
<reference evidence="2 3" key="1">
    <citation type="submission" date="2019-02" db="EMBL/GenBank/DDBJ databases">
        <title>Draft Genome Sequence of the Prevotella sp. BCRC 81118, Isolated from Human Feces.</title>
        <authorList>
            <person name="Huang C.-H."/>
        </authorList>
    </citation>
    <scope>NUCLEOTIDE SEQUENCE [LARGE SCALE GENOMIC DNA]</scope>
    <source>
        <strain evidence="2 3">BCRC 81118</strain>
    </source>
</reference>
<dbReference type="EMBL" id="SGVY01000017">
    <property type="protein sequence ID" value="TFH81190.1"/>
    <property type="molecule type" value="Genomic_DNA"/>
</dbReference>
<organism evidence="2 3">
    <name type="scientific">Segatella hominis</name>
    <dbReference type="NCBI Taxonomy" id="2518605"/>
    <lineage>
        <taxon>Bacteria</taxon>
        <taxon>Pseudomonadati</taxon>
        <taxon>Bacteroidota</taxon>
        <taxon>Bacteroidia</taxon>
        <taxon>Bacteroidales</taxon>
        <taxon>Prevotellaceae</taxon>
        <taxon>Segatella</taxon>
    </lineage>
</organism>
<sequence length="302" mass="35618">MANQEYQASLKSADTEEHIDIYFYRPIGYQWARFFRMLHVTPNVVTILSIFLGVGAGICFGFNDLKINIVGILLLVWANMYDSCDGQLARLTNQKSALGRILDGAAGDLWFISIYVCICIRLMPEWGFWIWGLAVVSGLLCHSRQCRLADYYRQIHLFFLKGKEGSEMDDAIKQVAIYKQMKWKREPLQKFFQFFYKNYTLAQEKETPWFQKLKKTIRHKYPNQLPDNLRADFRKGSLPLMKYANFLTFNWRSFTLFASILVGMPWIYFCVEIVVFTAVYFYMHYRHEKLCCEILVKIASYE</sequence>
<evidence type="ECO:0000313" key="2">
    <source>
        <dbReference type="EMBL" id="TFH81190.1"/>
    </source>
</evidence>
<dbReference type="GeneID" id="302995252"/>
<feature type="transmembrane region" description="Helical" evidence="1">
    <location>
        <begin position="101"/>
        <end position="123"/>
    </location>
</feature>
<feature type="transmembrane region" description="Helical" evidence="1">
    <location>
        <begin position="43"/>
        <end position="63"/>
    </location>
</feature>
<dbReference type="GO" id="GO:0008654">
    <property type="term" value="P:phospholipid biosynthetic process"/>
    <property type="evidence" value="ECO:0007669"/>
    <property type="project" value="InterPro"/>
</dbReference>
<dbReference type="RefSeq" id="WP_134843406.1">
    <property type="nucleotide sequence ID" value="NZ_DAWCZC010000044.1"/>
</dbReference>
<keyword evidence="2" id="KW-0808">Transferase</keyword>
<dbReference type="Gene3D" id="1.20.120.1760">
    <property type="match status" value="1"/>
</dbReference>
<gene>
    <name evidence="2" type="ORF">EXN75_08100</name>
</gene>
<dbReference type="Proteomes" id="UP000297872">
    <property type="component" value="Unassembled WGS sequence"/>
</dbReference>
<name>A0A4Y8VL42_9BACT</name>
<dbReference type="GO" id="GO:0016780">
    <property type="term" value="F:phosphotransferase activity, for other substituted phosphate groups"/>
    <property type="evidence" value="ECO:0007669"/>
    <property type="project" value="InterPro"/>
</dbReference>
<comment type="caution">
    <text evidence="2">The sequence shown here is derived from an EMBL/GenBank/DDBJ whole genome shotgun (WGS) entry which is preliminary data.</text>
</comment>
<evidence type="ECO:0000313" key="3">
    <source>
        <dbReference type="Proteomes" id="UP000297872"/>
    </source>
</evidence>
<dbReference type="InterPro" id="IPR000462">
    <property type="entry name" value="CDP-OH_P_trans"/>
</dbReference>
<dbReference type="AlphaFoldDB" id="A0A4Y8VL42"/>
<keyword evidence="3" id="KW-1185">Reference proteome</keyword>
<proteinExistence type="predicted"/>
<protein>
    <submittedName>
        <fullName evidence="2">CDP-alcohol phosphatidyltransferase family protein</fullName>
    </submittedName>
</protein>
<dbReference type="Pfam" id="PF01066">
    <property type="entry name" value="CDP-OH_P_transf"/>
    <property type="match status" value="1"/>
</dbReference>
<accession>A0A4Y8VL42</accession>
<dbReference type="OrthoDB" id="9785831at2"/>
<keyword evidence="1" id="KW-0812">Transmembrane</keyword>
<dbReference type="InterPro" id="IPR043130">
    <property type="entry name" value="CDP-OH_PTrfase_TM_dom"/>
</dbReference>
<keyword evidence="1" id="KW-1133">Transmembrane helix</keyword>